<dbReference type="PROSITE" id="PS51078">
    <property type="entry name" value="ICLR_ED"/>
    <property type="match status" value="1"/>
</dbReference>
<keyword evidence="2" id="KW-0238">DNA-binding</keyword>
<reference evidence="6 7" key="2">
    <citation type="journal article" date="2010" name="Stand. Genomic Sci.">
        <title>Complete genome sequence of Nakamurella multipartita type strain (Y-104).</title>
        <authorList>
            <person name="Tice H."/>
            <person name="Mayilraj S."/>
            <person name="Sims D."/>
            <person name="Lapidus A."/>
            <person name="Nolan M."/>
            <person name="Lucas S."/>
            <person name="Glavina Del Rio T."/>
            <person name="Copeland A."/>
            <person name="Cheng J.F."/>
            <person name="Meincke L."/>
            <person name="Bruce D."/>
            <person name="Goodwin L."/>
            <person name="Pitluck S."/>
            <person name="Ivanova N."/>
            <person name="Mavromatis K."/>
            <person name="Ovchinnikova G."/>
            <person name="Pati A."/>
            <person name="Chen A."/>
            <person name="Palaniappan K."/>
            <person name="Land M."/>
            <person name="Hauser L."/>
            <person name="Chang Y.J."/>
            <person name="Jeffries C.D."/>
            <person name="Detter J.C."/>
            <person name="Brettin T."/>
            <person name="Rohde M."/>
            <person name="Goker M."/>
            <person name="Bristow J."/>
            <person name="Eisen J.A."/>
            <person name="Markowitz V."/>
            <person name="Hugenholtz P."/>
            <person name="Kyrpides N.C."/>
            <person name="Klenk H.P."/>
            <person name="Chen F."/>
        </authorList>
    </citation>
    <scope>NUCLEOTIDE SEQUENCE [LARGE SCALE GENOMIC DNA]</scope>
    <source>
        <strain evidence="7">ATCC 700099 / DSM 44233 / CIP 104796 / JCM 9543 / NBRC 105858 / Y-104</strain>
    </source>
</reference>
<feature type="domain" description="HTH iclR-type" evidence="4">
    <location>
        <begin position="9"/>
        <end position="69"/>
    </location>
</feature>
<dbReference type="eggNOG" id="COG1414">
    <property type="taxonomic scope" value="Bacteria"/>
</dbReference>
<evidence type="ECO:0000259" key="5">
    <source>
        <dbReference type="PROSITE" id="PS51078"/>
    </source>
</evidence>
<dbReference type="SUPFAM" id="SSF46785">
    <property type="entry name" value="Winged helix' DNA-binding domain"/>
    <property type="match status" value="1"/>
</dbReference>
<dbReference type="PANTHER" id="PTHR30136:SF35">
    <property type="entry name" value="HTH-TYPE TRANSCRIPTIONAL REGULATOR RV1719"/>
    <property type="match status" value="1"/>
</dbReference>
<reference evidence="7" key="1">
    <citation type="submission" date="2009-09" db="EMBL/GenBank/DDBJ databases">
        <title>The complete genome of Nakamurella multipartita DSM 44233.</title>
        <authorList>
            <consortium name="US DOE Joint Genome Institute (JGI-PGF)"/>
            <person name="Lucas S."/>
            <person name="Copeland A."/>
            <person name="Lapidus A."/>
            <person name="Glavina del Rio T."/>
            <person name="Dalin E."/>
            <person name="Tice H."/>
            <person name="Bruce D."/>
            <person name="Goodwin L."/>
            <person name="Pitluck S."/>
            <person name="Kyrpides N."/>
            <person name="Mavromatis K."/>
            <person name="Ivanova N."/>
            <person name="Ovchinnikova G."/>
            <person name="Sims D."/>
            <person name="Meincke L."/>
            <person name="Brettin T."/>
            <person name="Detter J.C."/>
            <person name="Han C."/>
            <person name="Larimer F."/>
            <person name="Land M."/>
            <person name="Hauser L."/>
            <person name="Markowitz V."/>
            <person name="Cheng J.-F."/>
            <person name="Hugenholtz P."/>
            <person name="Woyke T."/>
            <person name="Wu D."/>
            <person name="Klenk H.-P."/>
            <person name="Eisen J.A."/>
        </authorList>
    </citation>
    <scope>NUCLEOTIDE SEQUENCE [LARGE SCALE GENOMIC DNA]</scope>
    <source>
        <strain evidence="7">ATCC 700099 / DSM 44233 / CIP 104796 / JCM 9543 / NBRC 105858 / Y-104</strain>
    </source>
</reference>
<dbReference type="AlphaFoldDB" id="C8XDV2"/>
<proteinExistence type="predicted"/>
<name>C8XDV2_NAKMY</name>
<dbReference type="OrthoDB" id="4068713at2"/>
<keyword evidence="1" id="KW-0805">Transcription regulation</keyword>
<dbReference type="PANTHER" id="PTHR30136">
    <property type="entry name" value="HELIX-TURN-HELIX TRANSCRIPTIONAL REGULATOR, ICLR FAMILY"/>
    <property type="match status" value="1"/>
</dbReference>
<dbReference type="KEGG" id="nml:Namu_3326"/>
<dbReference type="Gene3D" id="3.30.450.40">
    <property type="match status" value="1"/>
</dbReference>
<evidence type="ECO:0000259" key="4">
    <source>
        <dbReference type="PROSITE" id="PS51077"/>
    </source>
</evidence>
<dbReference type="InterPro" id="IPR036390">
    <property type="entry name" value="WH_DNA-bd_sf"/>
</dbReference>
<dbReference type="InterPro" id="IPR029016">
    <property type="entry name" value="GAF-like_dom_sf"/>
</dbReference>
<evidence type="ECO:0000256" key="3">
    <source>
        <dbReference type="ARBA" id="ARBA00023163"/>
    </source>
</evidence>
<evidence type="ECO:0000256" key="1">
    <source>
        <dbReference type="ARBA" id="ARBA00023015"/>
    </source>
</evidence>
<dbReference type="Gene3D" id="1.10.10.10">
    <property type="entry name" value="Winged helix-like DNA-binding domain superfamily/Winged helix DNA-binding domain"/>
    <property type="match status" value="1"/>
</dbReference>
<dbReference type="InterPro" id="IPR005471">
    <property type="entry name" value="Tscrpt_reg_IclR_N"/>
</dbReference>
<feature type="domain" description="IclR-ED" evidence="5">
    <location>
        <begin position="70"/>
        <end position="253"/>
    </location>
</feature>
<organism evidence="6 7">
    <name type="scientific">Nakamurella multipartita (strain ATCC 700099 / DSM 44233 / CIP 104796 / JCM 9543 / NBRC 105858 / Y-104)</name>
    <name type="common">Microsphaera multipartita</name>
    <dbReference type="NCBI Taxonomy" id="479431"/>
    <lineage>
        <taxon>Bacteria</taxon>
        <taxon>Bacillati</taxon>
        <taxon>Actinomycetota</taxon>
        <taxon>Actinomycetes</taxon>
        <taxon>Nakamurellales</taxon>
        <taxon>Nakamurellaceae</taxon>
        <taxon>Nakamurella</taxon>
    </lineage>
</organism>
<dbReference type="GO" id="GO:0045892">
    <property type="term" value="P:negative regulation of DNA-templated transcription"/>
    <property type="evidence" value="ECO:0007669"/>
    <property type="project" value="TreeGrafter"/>
</dbReference>
<dbReference type="RefSeq" id="WP_015748521.1">
    <property type="nucleotide sequence ID" value="NC_013235.1"/>
</dbReference>
<dbReference type="InterPro" id="IPR036388">
    <property type="entry name" value="WH-like_DNA-bd_sf"/>
</dbReference>
<gene>
    <name evidence="6" type="ordered locus">Namu_3326</name>
</gene>
<sequence length="255" mass="26801">MTAPSATTMRSVQRALDLLNVLQTYQHPVRLSDLARHADLHIATAQRLLNVLVDNGFATRYASGYTAGPAALSIAHAYLVASPLNMIAQPIMQALSAECGLTSSLYVPLAGTRVLVARVEGANPLRYTLPIGERFPLYLGAAGKTILAFLPEQDRQDALVSVATIEHADGSATPIGAFLAELETVRQQSFAESTGERALGITAVAAPILDAAGTVQGALGLTGPSDELDGERIHRVVPELRRAASAIGARYPVAA</sequence>
<dbReference type="InParanoid" id="C8XDV2"/>
<dbReference type="SUPFAM" id="SSF55781">
    <property type="entry name" value="GAF domain-like"/>
    <property type="match status" value="1"/>
</dbReference>
<dbReference type="HOGENOM" id="CLU_062618_4_1_11"/>
<evidence type="ECO:0000313" key="6">
    <source>
        <dbReference type="EMBL" id="ACV79655.1"/>
    </source>
</evidence>
<keyword evidence="7" id="KW-1185">Reference proteome</keyword>
<dbReference type="Proteomes" id="UP000002218">
    <property type="component" value="Chromosome"/>
</dbReference>
<dbReference type="InterPro" id="IPR014757">
    <property type="entry name" value="Tscrpt_reg_IclR_C"/>
</dbReference>
<keyword evidence="3" id="KW-0804">Transcription</keyword>
<dbReference type="STRING" id="479431.Namu_3326"/>
<protein>
    <submittedName>
        <fullName evidence="6">Transcriptional regulator, IclR family</fullName>
    </submittedName>
</protein>
<dbReference type="SMART" id="SM00346">
    <property type="entry name" value="HTH_ICLR"/>
    <property type="match status" value="1"/>
</dbReference>
<evidence type="ECO:0000256" key="2">
    <source>
        <dbReference type="ARBA" id="ARBA00023125"/>
    </source>
</evidence>
<dbReference type="Pfam" id="PF01614">
    <property type="entry name" value="IclR_C"/>
    <property type="match status" value="1"/>
</dbReference>
<dbReference type="InterPro" id="IPR050707">
    <property type="entry name" value="HTH_MetabolicPath_Reg"/>
</dbReference>
<dbReference type="PROSITE" id="PS51077">
    <property type="entry name" value="HTH_ICLR"/>
    <property type="match status" value="1"/>
</dbReference>
<evidence type="ECO:0000313" key="7">
    <source>
        <dbReference type="Proteomes" id="UP000002218"/>
    </source>
</evidence>
<dbReference type="GO" id="GO:0003700">
    <property type="term" value="F:DNA-binding transcription factor activity"/>
    <property type="evidence" value="ECO:0007669"/>
    <property type="project" value="TreeGrafter"/>
</dbReference>
<accession>C8XDV2</accession>
<dbReference type="EMBL" id="CP001737">
    <property type="protein sequence ID" value="ACV79655.1"/>
    <property type="molecule type" value="Genomic_DNA"/>
</dbReference>
<dbReference type="GO" id="GO:0003677">
    <property type="term" value="F:DNA binding"/>
    <property type="evidence" value="ECO:0007669"/>
    <property type="project" value="UniProtKB-KW"/>
</dbReference>
<dbReference type="Pfam" id="PF09339">
    <property type="entry name" value="HTH_IclR"/>
    <property type="match status" value="1"/>
</dbReference>